<proteinExistence type="predicted"/>
<comment type="caution">
    <text evidence="1">The sequence shown here is derived from an EMBL/GenBank/DDBJ whole genome shotgun (WGS) entry which is preliminary data.</text>
</comment>
<dbReference type="EMBL" id="NRSG01000545">
    <property type="protein sequence ID" value="MBK1662392.1"/>
    <property type="molecule type" value="Genomic_DNA"/>
</dbReference>
<evidence type="ECO:0000313" key="1">
    <source>
        <dbReference type="EMBL" id="MBK1662392.1"/>
    </source>
</evidence>
<gene>
    <name evidence="1" type="ORF">CKO45_29870</name>
</gene>
<name>A0ABS1D800_9PROT</name>
<sequence length="121" mass="13330">MAGHRLAFLLAEDRVGHYPEFRAALVRAFDLDRVGLAAPGYLRAPSGQVHALVFLGRSGEPFPSGVEIQAVVPALEPLDEEATDRDLWAILRWLVAETGGPWRVEELDATGRLYRIPAARD</sequence>
<protein>
    <submittedName>
        <fullName evidence="1">Uncharacterized protein</fullName>
    </submittedName>
</protein>
<evidence type="ECO:0000313" key="2">
    <source>
        <dbReference type="Proteomes" id="UP000697995"/>
    </source>
</evidence>
<reference evidence="1 2" key="1">
    <citation type="journal article" date="2020" name="Microorganisms">
        <title>Osmotic Adaptation and Compatible Solute Biosynthesis of Phototrophic Bacteria as Revealed from Genome Analyses.</title>
        <authorList>
            <person name="Imhoff J.F."/>
            <person name="Rahn T."/>
            <person name="Kunzel S."/>
            <person name="Keller A."/>
            <person name="Neulinger S.C."/>
        </authorList>
    </citation>
    <scope>NUCLEOTIDE SEQUENCE [LARGE SCALE GENOMIC DNA]</scope>
    <source>
        <strain evidence="1 2">DSM 15382</strain>
    </source>
</reference>
<dbReference type="Proteomes" id="UP000697995">
    <property type="component" value="Unassembled WGS sequence"/>
</dbReference>
<accession>A0ABS1D800</accession>
<keyword evidence="2" id="KW-1185">Reference proteome</keyword>
<organism evidence="1 2">
    <name type="scientific">Paracraurococcus ruber</name>
    <dbReference type="NCBI Taxonomy" id="77675"/>
    <lineage>
        <taxon>Bacteria</taxon>
        <taxon>Pseudomonadati</taxon>
        <taxon>Pseudomonadota</taxon>
        <taxon>Alphaproteobacteria</taxon>
        <taxon>Acetobacterales</taxon>
        <taxon>Roseomonadaceae</taxon>
        <taxon>Paracraurococcus</taxon>
    </lineage>
</organism>